<name>A0A7J6ML44_PERCH</name>
<organism evidence="2 3">
    <name type="scientific">Perkinsus chesapeaki</name>
    <name type="common">Clam parasite</name>
    <name type="synonym">Perkinsus andrewsi</name>
    <dbReference type="NCBI Taxonomy" id="330153"/>
    <lineage>
        <taxon>Eukaryota</taxon>
        <taxon>Sar</taxon>
        <taxon>Alveolata</taxon>
        <taxon>Perkinsozoa</taxon>
        <taxon>Perkinsea</taxon>
        <taxon>Perkinsida</taxon>
        <taxon>Perkinsidae</taxon>
        <taxon>Perkinsus</taxon>
    </lineage>
</organism>
<keyword evidence="3" id="KW-1185">Reference proteome</keyword>
<accession>A0A7J6ML44</accession>
<protein>
    <submittedName>
        <fullName evidence="2">Uncharacterized protein</fullName>
    </submittedName>
</protein>
<evidence type="ECO:0000313" key="2">
    <source>
        <dbReference type="EMBL" id="KAF4672097.1"/>
    </source>
</evidence>
<reference evidence="2 3" key="1">
    <citation type="submission" date="2020-04" db="EMBL/GenBank/DDBJ databases">
        <title>Perkinsus chesapeaki whole genome sequence.</title>
        <authorList>
            <person name="Bogema D.R."/>
        </authorList>
    </citation>
    <scope>NUCLEOTIDE SEQUENCE [LARGE SCALE GENOMIC DNA]</scope>
    <source>
        <strain evidence="2">ATCC PRA-425</strain>
    </source>
</reference>
<comment type="caution">
    <text evidence="2">The sequence shown here is derived from an EMBL/GenBank/DDBJ whole genome shotgun (WGS) entry which is preliminary data.</text>
</comment>
<evidence type="ECO:0000256" key="1">
    <source>
        <dbReference type="SAM" id="MobiDB-lite"/>
    </source>
</evidence>
<gene>
    <name evidence="2" type="ORF">FOL47_000964</name>
</gene>
<feature type="compositionally biased region" description="Basic and acidic residues" evidence="1">
    <location>
        <begin position="88"/>
        <end position="103"/>
    </location>
</feature>
<feature type="compositionally biased region" description="Basic and acidic residues" evidence="1">
    <location>
        <begin position="26"/>
        <end position="38"/>
    </location>
</feature>
<dbReference type="Proteomes" id="UP000591131">
    <property type="component" value="Unassembled WGS sequence"/>
</dbReference>
<proteinExistence type="predicted"/>
<feature type="region of interest" description="Disordered" evidence="1">
    <location>
        <begin position="26"/>
        <end position="103"/>
    </location>
</feature>
<dbReference type="EMBL" id="JAAPAO010000120">
    <property type="protein sequence ID" value="KAF4672097.1"/>
    <property type="molecule type" value="Genomic_DNA"/>
</dbReference>
<dbReference type="AlphaFoldDB" id="A0A7J6ML44"/>
<sequence length="103" mass="11922">MLDNGHLHLRSSSGFTLTDLMDRCVHGDRMMPKSSVEKGKRKRREPDNDQTQAPETKRRTGEETTLLNDLLCTATKTEKKPVSQPMTEDERNRLRELKSILKR</sequence>
<evidence type="ECO:0000313" key="3">
    <source>
        <dbReference type="Proteomes" id="UP000591131"/>
    </source>
</evidence>